<organism evidence="2 3">
    <name type="scientific">Agromyces seonyuensis</name>
    <dbReference type="NCBI Taxonomy" id="2662446"/>
    <lineage>
        <taxon>Bacteria</taxon>
        <taxon>Bacillati</taxon>
        <taxon>Actinomycetota</taxon>
        <taxon>Actinomycetes</taxon>
        <taxon>Micrococcales</taxon>
        <taxon>Microbacteriaceae</taxon>
        <taxon>Agromyces</taxon>
    </lineage>
</organism>
<dbReference type="EMBL" id="WSTA01000053">
    <property type="protein sequence ID" value="MWB99269.1"/>
    <property type="molecule type" value="Genomic_DNA"/>
</dbReference>
<dbReference type="RefSeq" id="WP_160425367.1">
    <property type="nucleotide sequence ID" value="NZ_WSTA01000053.1"/>
</dbReference>
<comment type="caution">
    <text evidence="2">The sequence shown here is derived from an EMBL/GenBank/DDBJ whole genome shotgun (WGS) entry which is preliminary data.</text>
</comment>
<dbReference type="InterPro" id="IPR000182">
    <property type="entry name" value="GNAT_dom"/>
</dbReference>
<name>A0A6I4P4M3_9MICO</name>
<dbReference type="GO" id="GO:0016747">
    <property type="term" value="F:acyltransferase activity, transferring groups other than amino-acyl groups"/>
    <property type="evidence" value="ECO:0007669"/>
    <property type="project" value="InterPro"/>
</dbReference>
<dbReference type="Proteomes" id="UP000438182">
    <property type="component" value="Unassembled WGS sequence"/>
</dbReference>
<dbReference type="PANTHER" id="PTHR43792:SF1">
    <property type="entry name" value="N-ACETYLTRANSFERASE DOMAIN-CONTAINING PROTEIN"/>
    <property type="match status" value="1"/>
</dbReference>
<protein>
    <submittedName>
        <fullName evidence="2">GNAT family N-acetyltransferase</fullName>
    </submittedName>
</protein>
<keyword evidence="3" id="KW-1185">Reference proteome</keyword>
<evidence type="ECO:0000313" key="3">
    <source>
        <dbReference type="Proteomes" id="UP000438182"/>
    </source>
</evidence>
<sequence>MTDAPALGSIEPVGLRTARFVLDQPTLADVDRIAEYCRAPEFETFMSTPWPYERAHAVGFVEEFVPAGWSSGKEATWAIRDAGTRELLGVVGFRAREREIGFWLGAPHRGDGVMVEAAGAALDWVFSGGIPGLDQAVWLAVPGNLPSAGTARALGFRFVPDAAHERTIPLRSGMQGAAWFAVRGAFVDPADRDSWADVLP</sequence>
<dbReference type="InterPro" id="IPR016181">
    <property type="entry name" value="Acyl_CoA_acyltransferase"/>
</dbReference>
<reference evidence="2 3" key="1">
    <citation type="submission" date="2019-12" db="EMBL/GenBank/DDBJ databases">
        <authorList>
            <person name="Kim Y.S."/>
        </authorList>
    </citation>
    <scope>NUCLEOTIDE SEQUENCE [LARGE SCALE GENOMIC DNA]</scope>
    <source>
        <strain evidence="2 3">MMS17-SY077</strain>
    </source>
</reference>
<dbReference type="SUPFAM" id="SSF55729">
    <property type="entry name" value="Acyl-CoA N-acyltransferases (Nat)"/>
    <property type="match status" value="1"/>
</dbReference>
<dbReference type="InterPro" id="IPR051531">
    <property type="entry name" value="N-acetyltransferase"/>
</dbReference>
<dbReference type="PANTHER" id="PTHR43792">
    <property type="entry name" value="GNAT FAMILY, PUTATIVE (AFU_ORTHOLOGUE AFUA_3G00765)-RELATED-RELATED"/>
    <property type="match status" value="1"/>
</dbReference>
<feature type="domain" description="N-acetyltransferase" evidence="1">
    <location>
        <begin position="19"/>
        <end position="157"/>
    </location>
</feature>
<accession>A0A6I4P4M3</accession>
<dbReference type="Pfam" id="PF13302">
    <property type="entry name" value="Acetyltransf_3"/>
    <property type="match status" value="1"/>
</dbReference>
<evidence type="ECO:0000313" key="2">
    <source>
        <dbReference type="EMBL" id="MWB99269.1"/>
    </source>
</evidence>
<gene>
    <name evidence="2" type="ORF">GB864_12015</name>
</gene>
<dbReference type="Gene3D" id="3.40.630.30">
    <property type="match status" value="1"/>
</dbReference>
<dbReference type="AlphaFoldDB" id="A0A6I4P4M3"/>
<proteinExistence type="predicted"/>
<evidence type="ECO:0000259" key="1">
    <source>
        <dbReference type="Pfam" id="PF13302"/>
    </source>
</evidence>
<keyword evidence="2" id="KW-0808">Transferase</keyword>